<comment type="caution">
    <text evidence="10">The sequence shown here is derived from an EMBL/GenBank/DDBJ whole genome shotgun (WGS) entry which is preliminary data.</text>
</comment>
<evidence type="ECO:0000256" key="7">
    <source>
        <dbReference type="ARBA" id="ARBA00023136"/>
    </source>
</evidence>
<evidence type="ECO:0008006" key="12">
    <source>
        <dbReference type="Google" id="ProtNLM"/>
    </source>
</evidence>
<evidence type="ECO:0000313" key="10">
    <source>
        <dbReference type="EMBL" id="CAK0902483.1"/>
    </source>
</evidence>
<dbReference type="InterPro" id="IPR018108">
    <property type="entry name" value="MCP_transmembrane"/>
</dbReference>
<evidence type="ECO:0000256" key="2">
    <source>
        <dbReference type="ARBA" id="ARBA00006375"/>
    </source>
</evidence>
<keyword evidence="3 9" id="KW-0813">Transport</keyword>
<evidence type="ECO:0000256" key="9">
    <source>
        <dbReference type="RuleBase" id="RU000488"/>
    </source>
</evidence>
<keyword evidence="11" id="KW-1185">Reference proteome</keyword>
<proteinExistence type="inferred from homology"/>
<feature type="repeat" description="Solcar" evidence="8">
    <location>
        <begin position="1"/>
        <end position="42"/>
    </location>
</feature>
<feature type="non-terminal residue" evidence="10">
    <location>
        <position position="175"/>
    </location>
</feature>
<dbReference type="Proteomes" id="UP001189429">
    <property type="component" value="Unassembled WGS sequence"/>
</dbReference>
<dbReference type="PROSITE" id="PS50920">
    <property type="entry name" value="SOLCAR"/>
    <property type="match status" value="2"/>
</dbReference>
<protein>
    <recommendedName>
        <fullName evidence="12">Mitochondrial carrier protein</fullName>
    </recommendedName>
</protein>
<evidence type="ECO:0000256" key="3">
    <source>
        <dbReference type="ARBA" id="ARBA00022448"/>
    </source>
</evidence>
<dbReference type="PANTHER" id="PTHR45667">
    <property type="entry name" value="S-ADENOSYLMETHIONINE MITOCHONDRIAL CARRIER PROTEIN"/>
    <property type="match status" value="1"/>
</dbReference>
<evidence type="ECO:0000256" key="1">
    <source>
        <dbReference type="ARBA" id="ARBA00004141"/>
    </source>
</evidence>
<keyword evidence="6" id="KW-1133">Transmembrane helix</keyword>
<gene>
    <name evidence="10" type="ORF">PCOR1329_LOCUS79083</name>
</gene>
<evidence type="ECO:0000256" key="5">
    <source>
        <dbReference type="ARBA" id="ARBA00022737"/>
    </source>
</evidence>
<dbReference type="InterPro" id="IPR023395">
    <property type="entry name" value="MCP_dom_sf"/>
</dbReference>
<evidence type="ECO:0000313" key="11">
    <source>
        <dbReference type="Proteomes" id="UP001189429"/>
    </source>
</evidence>
<evidence type="ECO:0000256" key="6">
    <source>
        <dbReference type="ARBA" id="ARBA00022989"/>
    </source>
</evidence>
<feature type="repeat" description="Solcar" evidence="8">
    <location>
        <begin position="53"/>
        <end position="140"/>
    </location>
</feature>
<dbReference type="Gene3D" id="1.50.40.10">
    <property type="entry name" value="Mitochondrial carrier domain"/>
    <property type="match status" value="1"/>
</dbReference>
<feature type="non-terminal residue" evidence="10">
    <location>
        <position position="1"/>
    </location>
</feature>
<evidence type="ECO:0000256" key="4">
    <source>
        <dbReference type="ARBA" id="ARBA00022692"/>
    </source>
</evidence>
<keyword evidence="5" id="KW-0677">Repeat</keyword>
<sequence length="175" mass="18202">APAGFVQTGALTGLWRGLTPVLLRSVPCSAIFFVTYEQVHHGLDHTHPAGAWPSLWKDALAGGVANVAQCSVRVPCEVLKQEMQARGCRHGGQAVSLAETARRVGLGGPRGFFVGAGATVSRELAFAVVQMPVFEELKRLHPWREDGGVGRQGLVGAVCGGLAGGLAGALTTPLD</sequence>
<dbReference type="Pfam" id="PF00153">
    <property type="entry name" value="Mito_carr"/>
    <property type="match status" value="2"/>
</dbReference>
<evidence type="ECO:0000256" key="8">
    <source>
        <dbReference type="PROSITE-ProRule" id="PRU00282"/>
    </source>
</evidence>
<name>A0ABN9XVJ7_9DINO</name>
<dbReference type="SUPFAM" id="SSF103506">
    <property type="entry name" value="Mitochondrial carrier"/>
    <property type="match status" value="1"/>
</dbReference>
<keyword evidence="4 8" id="KW-0812">Transmembrane</keyword>
<reference evidence="10" key="1">
    <citation type="submission" date="2023-10" db="EMBL/GenBank/DDBJ databases">
        <authorList>
            <person name="Chen Y."/>
            <person name="Shah S."/>
            <person name="Dougan E. K."/>
            <person name="Thang M."/>
            <person name="Chan C."/>
        </authorList>
    </citation>
    <scope>NUCLEOTIDE SEQUENCE [LARGE SCALE GENOMIC DNA]</scope>
</reference>
<dbReference type="EMBL" id="CAUYUJ010021075">
    <property type="protein sequence ID" value="CAK0902483.1"/>
    <property type="molecule type" value="Genomic_DNA"/>
</dbReference>
<accession>A0ABN9XVJ7</accession>
<organism evidence="10 11">
    <name type="scientific">Prorocentrum cordatum</name>
    <dbReference type="NCBI Taxonomy" id="2364126"/>
    <lineage>
        <taxon>Eukaryota</taxon>
        <taxon>Sar</taxon>
        <taxon>Alveolata</taxon>
        <taxon>Dinophyceae</taxon>
        <taxon>Prorocentrales</taxon>
        <taxon>Prorocentraceae</taxon>
        <taxon>Prorocentrum</taxon>
    </lineage>
</organism>
<comment type="subcellular location">
    <subcellularLocation>
        <location evidence="1">Membrane</location>
        <topology evidence="1">Multi-pass membrane protein</topology>
    </subcellularLocation>
</comment>
<keyword evidence="7 8" id="KW-0472">Membrane</keyword>
<comment type="similarity">
    <text evidence="2 9">Belongs to the mitochondrial carrier (TC 2.A.29) family.</text>
</comment>